<proteinExistence type="predicted"/>
<accession>A0A3S3VR92</accession>
<dbReference type="AlphaFoldDB" id="A0A3S3VR92"/>
<feature type="signal peptide" evidence="1">
    <location>
        <begin position="1"/>
        <end position="19"/>
    </location>
</feature>
<dbReference type="EMBL" id="SBIW01000003">
    <property type="protein sequence ID" value="RWY54064.1"/>
    <property type="molecule type" value="Genomic_DNA"/>
</dbReference>
<protein>
    <submittedName>
        <fullName evidence="2">Uncharacterized protein</fullName>
    </submittedName>
</protein>
<evidence type="ECO:0000313" key="2">
    <source>
        <dbReference type="EMBL" id="RWY54064.1"/>
    </source>
</evidence>
<organism evidence="2 3">
    <name type="scientific">Mucilaginibacter gilvus</name>
    <dbReference type="NCBI Taxonomy" id="2305909"/>
    <lineage>
        <taxon>Bacteria</taxon>
        <taxon>Pseudomonadati</taxon>
        <taxon>Bacteroidota</taxon>
        <taxon>Sphingobacteriia</taxon>
        <taxon>Sphingobacteriales</taxon>
        <taxon>Sphingobacteriaceae</taxon>
        <taxon>Mucilaginibacter</taxon>
    </lineage>
</organism>
<sequence>MKKIIYTLVLISAAHVADAQGGLLNRLKNKINSGAKTTVSNDVASVAAPTSGIKYTDPSQFGKVIYTFSKAEMNAHGGSDGYGYNMWFPTIAVVNNQLNAIIADNNETSWSYNNGGLQKTGGKPNTRDQNKINNGSEFYGWSVDFTEHDQAASLQKKGPHVASGMIPGKAEQTYTFNGKVFSSFYIGSIAHNADSTVVAVAGASLTGGMKYFLRSSTGQSASLPAKFGARPLLSPNGKVSAALMLSTNGNSYDVVTTMGANISIGNFINGLGWLRDSGSIFNVESNDPKALDRNGKLYKTFNVDVDPKMLFISADDNTLCWGGYRGLYFSDGTIFENGQSPRKVVLDGKEVIIFLDVELASGKLYLCRHDL</sequence>
<dbReference type="OrthoDB" id="787570at2"/>
<evidence type="ECO:0000313" key="3">
    <source>
        <dbReference type="Proteomes" id="UP000286701"/>
    </source>
</evidence>
<dbReference type="RefSeq" id="WP_128533499.1">
    <property type="nucleotide sequence ID" value="NZ_SBIW01000003.1"/>
</dbReference>
<name>A0A3S3VR92_9SPHI</name>
<keyword evidence="3" id="KW-1185">Reference proteome</keyword>
<reference evidence="2 3" key="1">
    <citation type="submission" date="2019-01" db="EMBL/GenBank/DDBJ databases">
        <title>Mucilaginibacter antarcticum sp. nov., isolated from antarctic soil.</title>
        <authorList>
            <person name="Yan Y.-Q."/>
            <person name="Du Z.-J."/>
        </authorList>
    </citation>
    <scope>NUCLEOTIDE SEQUENCE [LARGE SCALE GENOMIC DNA]</scope>
    <source>
        <strain evidence="2 3">F01003</strain>
    </source>
</reference>
<feature type="chain" id="PRO_5018596781" evidence="1">
    <location>
        <begin position="20"/>
        <end position="371"/>
    </location>
</feature>
<gene>
    <name evidence="2" type="ORF">EPL05_08440</name>
</gene>
<comment type="caution">
    <text evidence="2">The sequence shown here is derived from an EMBL/GenBank/DDBJ whole genome shotgun (WGS) entry which is preliminary data.</text>
</comment>
<dbReference type="Proteomes" id="UP000286701">
    <property type="component" value="Unassembled WGS sequence"/>
</dbReference>
<evidence type="ECO:0000256" key="1">
    <source>
        <dbReference type="SAM" id="SignalP"/>
    </source>
</evidence>
<keyword evidence="1" id="KW-0732">Signal</keyword>